<dbReference type="AlphaFoldDB" id="A0AB40BDP9"/>
<keyword evidence="2" id="KW-1185">Reference proteome</keyword>
<protein>
    <submittedName>
        <fullName evidence="3">Uncharacterized protein LOC120261100 isoform X6</fullName>
    </submittedName>
</protein>
<dbReference type="InterPro" id="IPR053273">
    <property type="entry name" value="CST_Regulator"/>
</dbReference>
<reference evidence="3" key="1">
    <citation type="submission" date="2025-08" db="UniProtKB">
        <authorList>
            <consortium name="RefSeq"/>
        </authorList>
    </citation>
    <scope>IDENTIFICATION</scope>
</reference>
<evidence type="ECO:0000313" key="3">
    <source>
        <dbReference type="RefSeq" id="XP_039124728.1"/>
    </source>
</evidence>
<evidence type="ECO:0000313" key="2">
    <source>
        <dbReference type="Proteomes" id="UP001515500"/>
    </source>
</evidence>
<sequence length="363" mass="39849">MDSAFTDWAEGICNKLEKLCEENAIIQNSSKYVNAVGEHMQTVLEEIARDWLGSNGSHIEPFSELSLEPNISSEDCKSSTCMKMASGVSPVINPATTTEIYEDSTSRHDSSSVGNSNSIKMVSAVSPMEATSPACSPEACENLRCWLDSPVEKSACIKTSSAVFPAKIISPATSTEPCENSTSRPDSSSVENSTCIKMGSDVSPTETIIPATSTDDSKNLSQKDACDEDHEKLIHHKLFSQCSKDDQKERVLTHSAQISPTKAYEIAGEFEDVNLNDSSGDNEDYVLDFISHLECKDISFKKKFRDAIISKMGLRRRRVYNEADSCFMTTDEKLQNEPQAASIARANTTKSTLDLSDSDWELL</sequence>
<dbReference type="Proteomes" id="UP001515500">
    <property type="component" value="Chromosome 5"/>
</dbReference>
<feature type="region of interest" description="Disordered" evidence="1">
    <location>
        <begin position="173"/>
        <end position="193"/>
    </location>
</feature>
<name>A0AB40BDP9_DIOCR</name>
<dbReference type="PANTHER" id="PTHR34659">
    <property type="entry name" value="BNAA05G11610D PROTEIN"/>
    <property type="match status" value="1"/>
</dbReference>
<proteinExistence type="predicted"/>
<dbReference type="GeneID" id="120261100"/>
<dbReference type="PANTHER" id="PTHR34659:SF1">
    <property type="entry name" value="PROTEIN EGT2"/>
    <property type="match status" value="1"/>
</dbReference>
<dbReference type="RefSeq" id="XP_039124728.1">
    <property type="nucleotide sequence ID" value="XM_039268794.1"/>
</dbReference>
<evidence type="ECO:0000256" key="1">
    <source>
        <dbReference type="SAM" id="MobiDB-lite"/>
    </source>
</evidence>
<organism evidence="2 3">
    <name type="scientific">Dioscorea cayennensis subsp. rotundata</name>
    <name type="common">White Guinea yam</name>
    <name type="synonym">Dioscorea rotundata</name>
    <dbReference type="NCBI Taxonomy" id="55577"/>
    <lineage>
        <taxon>Eukaryota</taxon>
        <taxon>Viridiplantae</taxon>
        <taxon>Streptophyta</taxon>
        <taxon>Embryophyta</taxon>
        <taxon>Tracheophyta</taxon>
        <taxon>Spermatophyta</taxon>
        <taxon>Magnoliopsida</taxon>
        <taxon>Liliopsida</taxon>
        <taxon>Dioscoreales</taxon>
        <taxon>Dioscoreaceae</taxon>
        <taxon>Dioscorea</taxon>
    </lineage>
</organism>
<gene>
    <name evidence="3" type="primary">LOC120261100</name>
</gene>
<accession>A0AB40BDP9</accession>